<reference evidence="1" key="1">
    <citation type="submission" date="2021-06" db="EMBL/GenBank/DDBJ databases">
        <authorList>
            <person name="Kallberg Y."/>
            <person name="Tangrot J."/>
            <person name="Rosling A."/>
        </authorList>
    </citation>
    <scope>NUCLEOTIDE SEQUENCE</scope>
    <source>
        <strain evidence="1">28 12/20/2015</strain>
    </source>
</reference>
<evidence type="ECO:0000313" key="1">
    <source>
        <dbReference type="EMBL" id="CAG8734904.1"/>
    </source>
</evidence>
<organism evidence="1 2">
    <name type="scientific">Cetraspora pellucida</name>
    <dbReference type="NCBI Taxonomy" id="1433469"/>
    <lineage>
        <taxon>Eukaryota</taxon>
        <taxon>Fungi</taxon>
        <taxon>Fungi incertae sedis</taxon>
        <taxon>Mucoromycota</taxon>
        <taxon>Glomeromycotina</taxon>
        <taxon>Glomeromycetes</taxon>
        <taxon>Diversisporales</taxon>
        <taxon>Gigasporaceae</taxon>
        <taxon>Cetraspora</taxon>
    </lineage>
</organism>
<dbReference type="EMBL" id="CAJVPW010035067">
    <property type="protein sequence ID" value="CAG8734904.1"/>
    <property type="molecule type" value="Genomic_DNA"/>
</dbReference>
<protein>
    <submittedName>
        <fullName evidence="1">5075_t:CDS:1</fullName>
    </submittedName>
</protein>
<proteinExistence type="predicted"/>
<gene>
    <name evidence="1" type="ORF">SPELUC_LOCUS13377</name>
</gene>
<comment type="caution">
    <text evidence="1">The sequence shown here is derived from an EMBL/GenBank/DDBJ whole genome shotgun (WGS) entry which is preliminary data.</text>
</comment>
<dbReference type="Proteomes" id="UP000789366">
    <property type="component" value="Unassembled WGS sequence"/>
</dbReference>
<accession>A0ACA9Q5E9</accession>
<evidence type="ECO:0000313" key="2">
    <source>
        <dbReference type="Proteomes" id="UP000789366"/>
    </source>
</evidence>
<feature type="non-terminal residue" evidence="1">
    <location>
        <position position="1"/>
    </location>
</feature>
<keyword evidence="2" id="KW-1185">Reference proteome</keyword>
<sequence length="69" mass="8104">ATSLQKPEISYVKLTSEMVAQFEEFFSDKVNINSSSYKTESNSELFVLYLYNTKKNLWEKFSETYLNSI</sequence>
<name>A0ACA9Q5E9_9GLOM</name>